<reference evidence="4 5" key="1">
    <citation type="journal article" date="2016" name="Nat. Commun.">
        <title>Thousands of microbial genomes shed light on interconnected biogeochemical processes in an aquifer system.</title>
        <authorList>
            <person name="Anantharaman K."/>
            <person name="Brown C.T."/>
            <person name="Hug L.A."/>
            <person name="Sharon I."/>
            <person name="Castelle C.J."/>
            <person name="Probst A.J."/>
            <person name="Thomas B.C."/>
            <person name="Singh A."/>
            <person name="Wilkins M.J."/>
            <person name="Karaoz U."/>
            <person name="Brodie E.L."/>
            <person name="Williams K.H."/>
            <person name="Hubbard S.S."/>
            <person name="Banfield J.F."/>
        </authorList>
    </citation>
    <scope>NUCLEOTIDE SEQUENCE [LARGE SCALE GENOMIC DNA]</scope>
</reference>
<keyword evidence="1 2" id="KW-0129">CBS domain</keyword>
<sequence>MEIATPSLVTDIMTREVVSVRMETPLVEAAKILANHNFDGVPVVDAENRLIGIVTEYDLISKDMIHLPTLQVVLNNLQVFKKDQAQFDAEIKKLSNLKVKDVANTEPLTLNARATYEDVLTAFREHHRVNPIPVVDDDKTVIGVVSRFDVLRPLQAVAERHG</sequence>
<dbReference type="CDD" id="cd04586">
    <property type="entry name" value="CBS_pair_BON_assoc"/>
    <property type="match status" value="1"/>
</dbReference>
<evidence type="ECO:0000259" key="3">
    <source>
        <dbReference type="PROSITE" id="PS51371"/>
    </source>
</evidence>
<comment type="caution">
    <text evidence="4">The sequence shown here is derived from an EMBL/GenBank/DDBJ whole genome shotgun (WGS) entry which is preliminary data.</text>
</comment>
<feature type="domain" description="CBS" evidence="3">
    <location>
        <begin position="103"/>
        <end position="162"/>
    </location>
</feature>
<feature type="domain" description="CBS" evidence="3">
    <location>
        <begin position="13"/>
        <end position="69"/>
    </location>
</feature>
<dbReference type="PROSITE" id="PS51371">
    <property type="entry name" value="CBS"/>
    <property type="match status" value="2"/>
</dbReference>
<proteinExistence type="predicted"/>
<dbReference type="SMART" id="SM00116">
    <property type="entry name" value="CBS"/>
    <property type="match status" value="2"/>
</dbReference>
<dbReference type="PANTHER" id="PTHR43080:SF26">
    <property type="entry name" value="REGULATORY PROTEIN"/>
    <property type="match status" value="1"/>
</dbReference>
<dbReference type="PANTHER" id="PTHR43080">
    <property type="entry name" value="CBS DOMAIN-CONTAINING PROTEIN CBSX3, MITOCHONDRIAL"/>
    <property type="match status" value="1"/>
</dbReference>
<dbReference type="InterPro" id="IPR000644">
    <property type="entry name" value="CBS_dom"/>
</dbReference>
<dbReference type="EMBL" id="MHQL01000004">
    <property type="protein sequence ID" value="OHA03969.1"/>
    <property type="molecule type" value="Genomic_DNA"/>
</dbReference>
<protein>
    <recommendedName>
        <fullName evidence="3">CBS domain-containing protein</fullName>
    </recommendedName>
</protein>
<dbReference type="Proteomes" id="UP000177811">
    <property type="component" value="Unassembled WGS sequence"/>
</dbReference>
<gene>
    <name evidence="4" type="ORF">A3C16_01075</name>
</gene>
<evidence type="ECO:0000313" key="5">
    <source>
        <dbReference type="Proteomes" id="UP000177811"/>
    </source>
</evidence>
<dbReference type="InterPro" id="IPR046342">
    <property type="entry name" value="CBS_dom_sf"/>
</dbReference>
<dbReference type="AlphaFoldDB" id="A0A1G2KZV2"/>
<evidence type="ECO:0000256" key="1">
    <source>
        <dbReference type="ARBA" id="ARBA00023122"/>
    </source>
</evidence>
<dbReference type="SUPFAM" id="SSF54631">
    <property type="entry name" value="CBS-domain pair"/>
    <property type="match status" value="1"/>
</dbReference>
<name>A0A1G2KZV2_9BACT</name>
<accession>A0A1G2KZV2</accession>
<dbReference type="InterPro" id="IPR051257">
    <property type="entry name" value="Diverse_CBS-Domain"/>
</dbReference>
<dbReference type="Pfam" id="PF00571">
    <property type="entry name" value="CBS"/>
    <property type="match status" value="2"/>
</dbReference>
<evidence type="ECO:0000256" key="2">
    <source>
        <dbReference type="PROSITE-ProRule" id="PRU00703"/>
    </source>
</evidence>
<organism evidence="4 5">
    <name type="scientific">Candidatus Sungbacteria bacterium RIFCSPHIGHO2_02_FULL_51_29</name>
    <dbReference type="NCBI Taxonomy" id="1802273"/>
    <lineage>
        <taxon>Bacteria</taxon>
        <taxon>Candidatus Sungiibacteriota</taxon>
    </lineage>
</organism>
<dbReference type="Gene3D" id="3.10.580.10">
    <property type="entry name" value="CBS-domain"/>
    <property type="match status" value="1"/>
</dbReference>
<evidence type="ECO:0000313" key="4">
    <source>
        <dbReference type="EMBL" id="OHA03969.1"/>
    </source>
</evidence>